<dbReference type="InterPro" id="IPR045944">
    <property type="entry name" value="DUF6364"/>
</dbReference>
<organism evidence="1 2">
    <name type="scientific">Parapedobacter koreensis</name>
    <dbReference type="NCBI Taxonomy" id="332977"/>
    <lineage>
        <taxon>Bacteria</taxon>
        <taxon>Pseudomonadati</taxon>
        <taxon>Bacteroidota</taxon>
        <taxon>Sphingobacteriia</taxon>
        <taxon>Sphingobacteriales</taxon>
        <taxon>Sphingobacteriaceae</taxon>
        <taxon>Parapedobacter</taxon>
    </lineage>
</organism>
<dbReference type="STRING" id="332977.SAMN05421740_105147"/>
<evidence type="ECO:0000313" key="2">
    <source>
        <dbReference type="Proteomes" id="UP000198916"/>
    </source>
</evidence>
<reference evidence="2" key="1">
    <citation type="submission" date="2016-10" db="EMBL/GenBank/DDBJ databases">
        <authorList>
            <person name="Varghese N."/>
            <person name="Submissions S."/>
        </authorList>
    </citation>
    <scope>NUCLEOTIDE SEQUENCE [LARGE SCALE GENOMIC DNA]</scope>
    <source>
        <strain evidence="2">Jip14</strain>
    </source>
</reference>
<evidence type="ECO:0008006" key="3">
    <source>
        <dbReference type="Google" id="ProtNLM"/>
    </source>
</evidence>
<protein>
    <recommendedName>
        <fullName evidence="3">Ribbon-helix-helix protein, copG family</fullName>
    </recommendedName>
</protein>
<dbReference type="EMBL" id="FNZR01000005">
    <property type="protein sequence ID" value="SEL42309.1"/>
    <property type="molecule type" value="Genomic_DNA"/>
</dbReference>
<name>A0A1H7Q3C8_9SPHI</name>
<sequence length="91" mass="10319">MRIFVAVENKTMKARVNLTIEEGLLEKVKSYAASRKSSVSELVENYFRTFVQAPPHKSIVAIIEELPKPDLPAEGDLKKQYMEENAGKYGF</sequence>
<dbReference type="AlphaFoldDB" id="A0A1H7Q3C8"/>
<gene>
    <name evidence="1" type="ORF">SAMN05421740_105147</name>
</gene>
<dbReference type="Proteomes" id="UP000198916">
    <property type="component" value="Unassembled WGS sequence"/>
</dbReference>
<evidence type="ECO:0000313" key="1">
    <source>
        <dbReference type="EMBL" id="SEL42309.1"/>
    </source>
</evidence>
<dbReference type="Pfam" id="PF19891">
    <property type="entry name" value="DUF6364"/>
    <property type="match status" value="1"/>
</dbReference>
<proteinExistence type="predicted"/>
<keyword evidence="2" id="KW-1185">Reference proteome</keyword>
<accession>A0A1H7Q3C8</accession>